<name>X1ACK0_9ZZZZ</name>
<feature type="non-terminal residue" evidence="1">
    <location>
        <position position="277"/>
    </location>
</feature>
<dbReference type="EMBL" id="BART01009684">
    <property type="protein sequence ID" value="GAG79629.1"/>
    <property type="molecule type" value="Genomic_DNA"/>
</dbReference>
<protein>
    <submittedName>
        <fullName evidence="1">Uncharacterized protein</fullName>
    </submittedName>
</protein>
<gene>
    <name evidence="1" type="ORF">S01H4_21389</name>
</gene>
<accession>X1ACK0</accession>
<reference evidence="1" key="1">
    <citation type="journal article" date="2014" name="Front. Microbiol.">
        <title>High frequency of phylogenetically diverse reductive dehalogenase-homologous genes in deep subseafloor sedimentary metagenomes.</title>
        <authorList>
            <person name="Kawai M."/>
            <person name="Futagami T."/>
            <person name="Toyoda A."/>
            <person name="Takaki Y."/>
            <person name="Nishi S."/>
            <person name="Hori S."/>
            <person name="Arai W."/>
            <person name="Tsubouchi T."/>
            <person name="Morono Y."/>
            <person name="Uchiyama I."/>
            <person name="Ito T."/>
            <person name="Fujiyama A."/>
            <person name="Inagaki F."/>
            <person name="Takami H."/>
        </authorList>
    </citation>
    <scope>NUCLEOTIDE SEQUENCE</scope>
    <source>
        <strain evidence="1">Expedition CK06-06</strain>
    </source>
</reference>
<comment type="caution">
    <text evidence="1">The sequence shown here is derived from an EMBL/GenBank/DDBJ whole genome shotgun (WGS) entry which is preliminary data.</text>
</comment>
<sequence length="277" mass="31833">MSAKMTLGDFLNRLEGVYKSIDVRIAAVKSDDIWHNALTVVRFSYMEPKDLEEQQKELENKWSKVQTSNFRIEMKAWPFATSETLSDLLKEGKWLLLDVGSGPTLDLQFGRSIDLFSLDGRFNRHGYTRRENHSWPCFEALDGKHCPLLREEQLQNEVKSHTLIGLYSLISELLEVDFHGGLDLDLIVNAPFYAKIENVDFAEQKCEVQVKFHKDIKALAVTAIVRRGEGDNTPIRDKAGFSIKLEEAEELGEYMRLWTKQFDLPSATPADYLSWDL</sequence>
<evidence type="ECO:0000313" key="1">
    <source>
        <dbReference type="EMBL" id="GAG79629.1"/>
    </source>
</evidence>
<proteinExistence type="predicted"/>
<dbReference type="AlphaFoldDB" id="X1ACK0"/>
<organism evidence="1">
    <name type="scientific">marine sediment metagenome</name>
    <dbReference type="NCBI Taxonomy" id="412755"/>
    <lineage>
        <taxon>unclassified sequences</taxon>
        <taxon>metagenomes</taxon>
        <taxon>ecological metagenomes</taxon>
    </lineage>
</organism>